<reference evidence="3" key="1">
    <citation type="journal article" date="2017" name="Genome Announc.">
        <title>High-Quality Whole-Genome Sequences of the Oligo-Mouse-Microbiota Bacterial Community.</title>
        <authorList>
            <person name="Garzetti D."/>
            <person name="Brugiroux S."/>
            <person name="Bunk B."/>
            <person name="Pukall R."/>
            <person name="McCoy K.D."/>
            <person name="Macpherson A.J."/>
            <person name="Stecher B."/>
        </authorList>
    </citation>
    <scope>NUCLEOTIDE SEQUENCE</scope>
    <source>
        <strain evidence="3">KB18</strain>
    </source>
</reference>
<reference evidence="4 6" key="3">
    <citation type="submission" date="2020-11" db="EMBL/GenBank/DDBJ databases">
        <title>Closed and high quality bacterial genomes of the OMM12 community.</title>
        <authorList>
            <person name="Marbouty M."/>
            <person name="Lamy-Besnier Q."/>
            <person name="Debarbieux L."/>
            <person name="Koszul R."/>
        </authorList>
    </citation>
    <scope>NUCLEOTIDE SEQUENCE [LARGE SCALE GENOMIC DNA]</scope>
    <source>
        <strain evidence="4 6">KB18</strain>
    </source>
</reference>
<dbReference type="EMBL" id="CP021422">
    <property type="protein sequence ID" value="ASB39822.1"/>
    <property type="molecule type" value="Genomic_DNA"/>
</dbReference>
<organism evidence="4 6">
    <name type="scientific">Acutalibacter muris</name>
    <dbReference type="NCBI Taxonomy" id="1796620"/>
    <lineage>
        <taxon>Bacteria</taxon>
        <taxon>Bacillati</taxon>
        <taxon>Bacillota</taxon>
        <taxon>Clostridia</taxon>
        <taxon>Eubacteriales</taxon>
        <taxon>Acutalibacteraceae</taxon>
        <taxon>Acutalibacter</taxon>
    </lineage>
</organism>
<gene>
    <name evidence="3" type="ORF">ADH66_03660</name>
    <name evidence="4" type="ORF">I5Q82_13725</name>
</gene>
<feature type="region of interest" description="Disordered" evidence="1">
    <location>
        <begin position="231"/>
        <end position="251"/>
    </location>
</feature>
<dbReference type="EMBL" id="CP065321">
    <property type="protein sequence ID" value="QQR29114.1"/>
    <property type="molecule type" value="Genomic_DNA"/>
</dbReference>
<dbReference type="NCBIfam" id="TIGR01714">
    <property type="entry name" value="phage_rep_org_N"/>
    <property type="match status" value="1"/>
</dbReference>
<evidence type="ECO:0000313" key="5">
    <source>
        <dbReference type="Proteomes" id="UP000196710"/>
    </source>
</evidence>
<dbReference type="InterPro" id="IPR010056">
    <property type="entry name" value="Phage_rep_org__N"/>
</dbReference>
<protein>
    <submittedName>
        <fullName evidence="4">Phage replisome organizer N-terminal domain-containing protein</fullName>
    </submittedName>
    <submittedName>
        <fullName evidence="3">Replication protein</fullName>
    </submittedName>
</protein>
<dbReference type="Proteomes" id="UP000196710">
    <property type="component" value="Chromosome"/>
</dbReference>
<evidence type="ECO:0000313" key="6">
    <source>
        <dbReference type="Proteomes" id="UP000596035"/>
    </source>
</evidence>
<dbReference type="AlphaFoldDB" id="A0A1Z2XN08"/>
<evidence type="ECO:0000313" key="4">
    <source>
        <dbReference type="EMBL" id="QQR29114.1"/>
    </source>
</evidence>
<dbReference type="Pfam" id="PF09681">
    <property type="entry name" value="Phage_rep_org_N"/>
    <property type="match status" value="1"/>
</dbReference>
<accession>A0A1Z2XN08</accession>
<evidence type="ECO:0000259" key="2">
    <source>
        <dbReference type="Pfam" id="PF09681"/>
    </source>
</evidence>
<dbReference type="Proteomes" id="UP000596035">
    <property type="component" value="Chromosome"/>
</dbReference>
<keyword evidence="5" id="KW-1185">Reference proteome</keyword>
<dbReference type="KEGG" id="amur:ADH66_03660"/>
<sequence length="251" mass="28963">MTENRRYYYLKLKEYFFNSETMMILESMQDGLLYSNLLLKMYLMSLKSGGILLLGDHFPHTPQTIATCTRHQIGTVERGLKIFLQLGLIEILTDGAYYMTDIQLLIGQSSTEGERKKRERSRLQRQKLLPSGGMDICPPNRRVDKCPPILEKEKDIELEIDREIEGGEIAPAVLGRYQNVFLSAGELSELQNDFPAVWQEYIERLSEYMASTGKQYRSHTATIRRWIADDRRKAAPPARDRDYSVKDGDTV</sequence>
<evidence type="ECO:0000256" key="1">
    <source>
        <dbReference type="SAM" id="MobiDB-lite"/>
    </source>
</evidence>
<evidence type="ECO:0000313" key="3">
    <source>
        <dbReference type="EMBL" id="ASB39822.1"/>
    </source>
</evidence>
<feature type="domain" description="Phage replisome organiser N-terminal" evidence="2">
    <location>
        <begin position="9"/>
        <end position="125"/>
    </location>
</feature>
<proteinExistence type="predicted"/>
<name>A0A1Z2XN08_9FIRM</name>
<reference evidence="5" key="2">
    <citation type="submission" date="2017-05" db="EMBL/GenBank/DDBJ databases">
        <title>Improved OligoMM genomes.</title>
        <authorList>
            <person name="Garzetti D."/>
        </authorList>
    </citation>
    <scope>NUCLEOTIDE SEQUENCE [LARGE SCALE GENOMIC DNA]</scope>
    <source>
        <strain evidence="5">KB18</strain>
    </source>
</reference>
<dbReference type="RefSeq" id="WP_066535566.1">
    <property type="nucleotide sequence ID" value="NZ_CP021422.1"/>
</dbReference>